<accession>A0A438IP64</accession>
<dbReference type="InterPro" id="IPR056924">
    <property type="entry name" value="SH3_Tf2-1"/>
</dbReference>
<evidence type="ECO:0000313" key="4">
    <source>
        <dbReference type="EMBL" id="RVW98486.1"/>
    </source>
</evidence>
<dbReference type="PROSITE" id="PS50013">
    <property type="entry name" value="CHROMO_2"/>
    <property type="match status" value="1"/>
</dbReference>
<dbReference type="EMBL" id="QGNW01000093">
    <property type="protein sequence ID" value="RVW98486.1"/>
    <property type="molecule type" value="Genomic_DNA"/>
</dbReference>
<reference evidence="4 5" key="1">
    <citation type="journal article" date="2018" name="PLoS Genet.">
        <title>Population sequencing reveals clonal diversity and ancestral inbreeding in the grapevine cultivar Chardonnay.</title>
        <authorList>
            <person name="Roach M.J."/>
            <person name="Johnson D.L."/>
            <person name="Bohlmann J."/>
            <person name="van Vuuren H.J."/>
            <person name="Jones S.J."/>
            <person name="Pretorius I.S."/>
            <person name="Schmidt S.A."/>
            <person name="Borneman A.R."/>
        </authorList>
    </citation>
    <scope>NUCLEOTIDE SEQUENCE [LARGE SCALE GENOMIC DNA]</scope>
    <source>
        <strain evidence="5">cv. Chardonnay</strain>
        <tissue evidence="4">Leaf</tissue>
    </source>
</reference>
<dbReference type="Proteomes" id="UP000288805">
    <property type="component" value="Unassembled WGS sequence"/>
</dbReference>
<evidence type="ECO:0000313" key="5">
    <source>
        <dbReference type="Proteomes" id="UP000288805"/>
    </source>
</evidence>
<dbReference type="CDD" id="cd00024">
    <property type="entry name" value="CD_CSD"/>
    <property type="match status" value="1"/>
</dbReference>
<evidence type="ECO:0000256" key="2">
    <source>
        <dbReference type="ARBA" id="ARBA00023242"/>
    </source>
</evidence>
<dbReference type="PROSITE" id="PS00598">
    <property type="entry name" value="CHROMO_1"/>
    <property type="match status" value="1"/>
</dbReference>
<comment type="caution">
    <text evidence="4">The sequence shown here is derived from an EMBL/GenBank/DDBJ whole genome shotgun (WGS) entry which is preliminary data.</text>
</comment>
<dbReference type="PANTHER" id="PTHR45835:SF107">
    <property type="entry name" value="INTEGRASE CATALYTIC DOMAIN-CONTAINING PROTEIN"/>
    <property type="match status" value="1"/>
</dbReference>
<dbReference type="InterPro" id="IPR023780">
    <property type="entry name" value="Chromo_domain"/>
</dbReference>
<name>A0A438IP64_VITVI</name>
<protein>
    <recommendedName>
        <fullName evidence="3">Chromo domain-containing protein</fullName>
    </recommendedName>
</protein>
<dbReference type="GO" id="GO:0003676">
    <property type="term" value="F:nucleic acid binding"/>
    <property type="evidence" value="ECO:0007669"/>
    <property type="project" value="InterPro"/>
</dbReference>
<dbReference type="AlphaFoldDB" id="A0A438IP64"/>
<dbReference type="SMART" id="SM00298">
    <property type="entry name" value="CHROMO"/>
    <property type="match status" value="1"/>
</dbReference>
<proteinExistence type="predicted"/>
<evidence type="ECO:0000259" key="3">
    <source>
        <dbReference type="PROSITE" id="PS50013"/>
    </source>
</evidence>
<evidence type="ECO:0000256" key="1">
    <source>
        <dbReference type="ARBA" id="ARBA00004123"/>
    </source>
</evidence>
<sequence length="352" mass="40357">MDFIIGLPKSENSGSIIVVVDRFSRYATFIAAPTDCTAEETARLFLKHVVKYWGCRSSSSVIAIRVSLGSFGRSSSSLWVWSFTSPQVFTHRRMGRPRGAFSYNLQRSETTNKSPFELATGQQPLTPHTLTIGYTGRSPAAFKFAKGWHEQADIARSYLDKAAKKMKKWADKKRRHTEYKVGDMVGKVSYRVELPPRLKIHPVFHASYLKPYHGDKDDPSRGLSKRAPTAVVTSYDKEVEHVLADRVIRRQWVPPATEYLVKWKGLPESEASWEPVEALWQKARRGRLRHRWGRVSQLIQMSLPMALYRTKKLLETPRVGRVWKDLEKSGGIHTILHHGRRYERSPGLSREI</sequence>
<dbReference type="PANTHER" id="PTHR45835">
    <property type="entry name" value="YALI0A06105P"/>
    <property type="match status" value="1"/>
</dbReference>
<organism evidence="4 5">
    <name type="scientific">Vitis vinifera</name>
    <name type="common">Grape</name>
    <dbReference type="NCBI Taxonomy" id="29760"/>
    <lineage>
        <taxon>Eukaryota</taxon>
        <taxon>Viridiplantae</taxon>
        <taxon>Streptophyta</taxon>
        <taxon>Embryophyta</taxon>
        <taxon>Tracheophyta</taxon>
        <taxon>Spermatophyta</taxon>
        <taxon>Magnoliopsida</taxon>
        <taxon>eudicotyledons</taxon>
        <taxon>Gunneridae</taxon>
        <taxon>Pentapetalae</taxon>
        <taxon>rosids</taxon>
        <taxon>Vitales</taxon>
        <taxon>Vitaceae</taxon>
        <taxon>Viteae</taxon>
        <taxon>Vitis</taxon>
    </lineage>
</organism>
<dbReference type="SUPFAM" id="SSF54160">
    <property type="entry name" value="Chromo domain-like"/>
    <property type="match status" value="1"/>
</dbReference>
<gene>
    <name evidence="4" type="ORF">CK203_026805</name>
</gene>
<dbReference type="InterPro" id="IPR036397">
    <property type="entry name" value="RNaseH_sf"/>
</dbReference>
<dbReference type="InterPro" id="IPR000953">
    <property type="entry name" value="Chromo/chromo_shadow_dom"/>
</dbReference>
<dbReference type="Pfam" id="PF24626">
    <property type="entry name" value="SH3_Tf2-1"/>
    <property type="match status" value="1"/>
</dbReference>
<comment type="subcellular location">
    <subcellularLocation>
        <location evidence="1">Nucleus</location>
    </subcellularLocation>
</comment>
<keyword evidence="2" id="KW-0539">Nucleus</keyword>
<feature type="domain" description="Chromo" evidence="3">
    <location>
        <begin position="237"/>
        <end position="279"/>
    </location>
</feature>
<dbReference type="Gene3D" id="2.40.50.40">
    <property type="match status" value="1"/>
</dbReference>
<dbReference type="Gene3D" id="3.30.420.10">
    <property type="entry name" value="Ribonuclease H-like superfamily/Ribonuclease H"/>
    <property type="match status" value="1"/>
</dbReference>
<dbReference type="InterPro" id="IPR023779">
    <property type="entry name" value="Chromodomain_CS"/>
</dbReference>
<dbReference type="Pfam" id="PF00385">
    <property type="entry name" value="Chromo"/>
    <property type="match status" value="1"/>
</dbReference>
<dbReference type="GO" id="GO:0005634">
    <property type="term" value="C:nucleus"/>
    <property type="evidence" value="ECO:0007669"/>
    <property type="project" value="UniProtKB-SubCell"/>
</dbReference>
<dbReference type="InterPro" id="IPR016197">
    <property type="entry name" value="Chromo-like_dom_sf"/>
</dbReference>
<dbReference type="InterPro" id="IPR012337">
    <property type="entry name" value="RNaseH-like_sf"/>
</dbReference>
<dbReference type="SUPFAM" id="SSF53098">
    <property type="entry name" value="Ribonuclease H-like"/>
    <property type="match status" value="1"/>
</dbReference>